<organism evidence="3 4">
    <name type="scientific">Phytophthora rubi</name>
    <dbReference type="NCBI Taxonomy" id="129364"/>
    <lineage>
        <taxon>Eukaryota</taxon>
        <taxon>Sar</taxon>
        <taxon>Stramenopiles</taxon>
        <taxon>Oomycota</taxon>
        <taxon>Peronosporomycetes</taxon>
        <taxon>Peronosporales</taxon>
        <taxon>Peronosporaceae</taxon>
        <taxon>Phytophthora</taxon>
    </lineage>
</organism>
<dbReference type="OrthoDB" id="163552at2759"/>
<feature type="transmembrane region" description="Helical" evidence="2">
    <location>
        <begin position="108"/>
        <end position="129"/>
    </location>
</feature>
<feature type="transmembrane region" description="Helical" evidence="2">
    <location>
        <begin position="177"/>
        <end position="201"/>
    </location>
</feature>
<keyword evidence="2" id="KW-1133">Transmembrane helix</keyword>
<accession>A0A6A3L820</accession>
<proteinExistence type="predicted"/>
<reference evidence="3 4" key="1">
    <citation type="submission" date="2018-09" db="EMBL/GenBank/DDBJ databases">
        <title>Genomic investigation of the strawberry pathogen Phytophthora fragariae indicates pathogenicity is determined by transcriptional variation in three key races.</title>
        <authorList>
            <person name="Adams T.M."/>
            <person name="Armitage A.D."/>
            <person name="Sobczyk M.K."/>
            <person name="Bates H.J."/>
            <person name="Dunwell J.M."/>
            <person name="Nellist C.F."/>
            <person name="Harrison R.J."/>
        </authorList>
    </citation>
    <scope>NUCLEOTIDE SEQUENCE [LARGE SCALE GENOMIC DNA]</scope>
    <source>
        <strain evidence="3 4">SCRP324</strain>
    </source>
</reference>
<evidence type="ECO:0000313" key="4">
    <source>
        <dbReference type="Proteomes" id="UP000435112"/>
    </source>
</evidence>
<gene>
    <name evidence="3" type="ORF">PR002_g13854</name>
</gene>
<feature type="region of interest" description="Disordered" evidence="1">
    <location>
        <begin position="216"/>
        <end position="239"/>
    </location>
</feature>
<evidence type="ECO:0000313" key="3">
    <source>
        <dbReference type="EMBL" id="KAE9015716.1"/>
    </source>
</evidence>
<keyword evidence="2" id="KW-0472">Membrane</keyword>
<evidence type="ECO:0000256" key="2">
    <source>
        <dbReference type="SAM" id="Phobius"/>
    </source>
</evidence>
<dbReference type="AlphaFoldDB" id="A0A6A3L820"/>
<protein>
    <submittedName>
        <fullName evidence="3">Uncharacterized protein</fullName>
    </submittedName>
</protein>
<feature type="transmembrane region" description="Helical" evidence="2">
    <location>
        <begin position="141"/>
        <end position="165"/>
    </location>
</feature>
<comment type="caution">
    <text evidence="3">The sequence shown here is derived from an EMBL/GenBank/DDBJ whole genome shotgun (WGS) entry which is preliminary data.</text>
</comment>
<name>A0A6A3L820_9STRA</name>
<evidence type="ECO:0000256" key="1">
    <source>
        <dbReference type="SAM" id="MobiDB-lite"/>
    </source>
</evidence>
<keyword evidence="2" id="KW-0812">Transmembrane</keyword>
<sequence>MRRRHHRQFGLPNANQILLCMGVCALLFFALLRRHWLQFADDPDVHASLKSVYVVGDGSTDSKSWPQFCADDSFKMNIPGTNRTVTVVDMQDGAVLCHKRTGALVPVLMMWILAVALSCALLSTLMALYLQLGNPTREVVFWVGMLPGILLFGAAVLGTTALFVWQRFYLRFDNGDCFSITVAATVIAYASAISMVVRWRWPGLCAVPNEQQVLGSRSYGDQLPPRRRRRRGSATTAPTVTAQRDATEINCSLETSACLALKTKT</sequence>
<dbReference type="Proteomes" id="UP000435112">
    <property type="component" value="Unassembled WGS sequence"/>
</dbReference>
<feature type="transmembrane region" description="Helical" evidence="2">
    <location>
        <begin position="14"/>
        <end position="32"/>
    </location>
</feature>
<dbReference type="EMBL" id="QXFU01000936">
    <property type="protein sequence ID" value="KAE9015716.1"/>
    <property type="molecule type" value="Genomic_DNA"/>
</dbReference>